<accession>A0A4Y9L010</accession>
<proteinExistence type="predicted"/>
<organism evidence="1 2">
    <name type="scientific">Bradyrhizobium niftali</name>
    <dbReference type="NCBI Taxonomy" id="2560055"/>
    <lineage>
        <taxon>Bacteria</taxon>
        <taxon>Pseudomonadati</taxon>
        <taxon>Pseudomonadota</taxon>
        <taxon>Alphaproteobacteria</taxon>
        <taxon>Hyphomicrobiales</taxon>
        <taxon>Nitrobacteraceae</taxon>
        <taxon>Bradyrhizobium</taxon>
    </lineage>
</organism>
<evidence type="ECO:0000313" key="1">
    <source>
        <dbReference type="EMBL" id="TFV36910.1"/>
    </source>
</evidence>
<dbReference type="Proteomes" id="UP000297966">
    <property type="component" value="Unassembled WGS sequence"/>
</dbReference>
<evidence type="ECO:0000313" key="2">
    <source>
        <dbReference type="Proteomes" id="UP000297966"/>
    </source>
</evidence>
<dbReference type="EMBL" id="SPQT01000058">
    <property type="protein sequence ID" value="TFV36910.1"/>
    <property type="molecule type" value="Genomic_DNA"/>
</dbReference>
<dbReference type="RefSeq" id="WP_135179491.1">
    <property type="nucleotide sequence ID" value="NZ_JBIYER010000001.1"/>
</dbReference>
<keyword evidence="2" id="KW-1185">Reference proteome</keyword>
<reference evidence="1 2" key="1">
    <citation type="submission" date="2019-03" db="EMBL/GenBank/DDBJ databases">
        <title>Bradyrhizobium diversity isolated from nodules of Chamaecrista fasciculata.</title>
        <authorList>
            <person name="Klepa M.S."/>
            <person name="Urquiaga M.O."/>
            <person name="Hungria M."/>
            <person name="Delamuta J.R."/>
        </authorList>
    </citation>
    <scope>NUCLEOTIDE SEQUENCE [LARGE SCALE GENOMIC DNA]</scope>
    <source>
        <strain evidence="1 2">CNPSo 3448</strain>
    </source>
</reference>
<dbReference type="AlphaFoldDB" id="A0A4Y9L010"/>
<sequence>MSFTVKGMCRHGELAHRRKTAEAALTKARELAKIGCYDVHIITPEGRDYASSEFGDLPRSAVAWRPIQKTNTHP</sequence>
<dbReference type="OrthoDB" id="7961013at2"/>
<comment type="caution">
    <text evidence="1">The sequence shown here is derived from an EMBL/GenBank/DDBJ whole genome shotgun (WGS) entry which is preliminary data.</text>
</comment>
<gene>
    <name evidence="1" type="ORF">E4K65_44590</name>
</gene>
<protein>
    <submittedName>
        <fullName evidence="1">Uncharacterized protein</fullName>
    </submittedName>
</protein>
<name>A0A4Y9L010_9BRAD</name>